<dbReference type="Gene3D" id="3.40.50.720">
    <property type="entry name" value="NAD(P)-binding Rossmann-like Domain"/>
    <property type="match status" value="1"/>
</dbReference>
<dbReference type="SUPFAM" id="SSF51971">
    <property type="entry name" value="Nucleotide-binding domain"/>
    <property type="match status" value="1"/>
</dbReference>
<proteinExistence type="predicted"/>
<sequence>MTEQSAATRPLRIAIVGAGPAGIYAADALMKALPGRSAGSAPSDAEVGIDLFERM</sequence>
<protein>
    <submittedName>
        <fullName evidence="1">Uncharacterized protein</fullName>
    </submittedName>
</protein>
<reference evidence="1 2" key="1">
    <citation type="submission" date="2020-10" db="EMBL/GenBank/DDBJ databases">
        <title>Identification of Nocardia species via Next-generation sequencing and recognition of intraspecies genetic diversity.</title>
        <authorList>
            <person name="Li P."/>
            <person name="Li P."/>
            <person name="Lu B."/>
        </authorList>
    </citation>
    <scope>NUCLEOTIDE SEQUENCE [LARGE SCALE GENOMIC DNA]</scope>
    <source>
        <strain evidence="1 2">BJ06-0157</strain>
    </source>
</reference>
<evidence type="ECO:0000313" key="1">
    <source>
        <dbReference type="EMBL" id="MBF6296405.1"/>
    </source>
</evidence>
<accession>A0ABS0CJL4</accession>
<keyword evidence="2" id="KW-1185">Reference proteome</keyword>
<gene>
    <name evidence="1" type="ORF">IU459_02475</name>
</gene>
<name>A0ABS0CJL4_9NOCA</name>
<dbReference type="EMBL" id="JADLQX010000001">
    <property type="protein sequence ID" value="MBF6296405.1"/>
    <property type="molecule type" value="Genomic_DNA"/>
</dbReference>
<dbReference type="Proteomes" id="UP000702209">
    <property type="component" value="Unassembled WGS sequence"/>
</dbReference>
<comment type="caution">
    <text evidence="1">The sequence shown here is derived from an EMBL/GenBank/DDBJ whole genome shotgun (WGS) entry which is preliminary data.</text>
</comment>
<organism evidence="1 2">
    <name type="scientific">Nocardia amamiensis</name>
    <dbReference type="NCBI Taxonomy" id="404578"/>
    <lineage>
        <taxon>Bacteria</taxon>
        <taxon>Bacillati</taxon>
        <taxon>Actinomycetota</taxon>
        <taxon>Actinomycetes</taxon>
        <taxon>Mycobacteriales</taxon>
        <taxon>Nocardiaceae</taxon>
        <taxon>Nocardia</taxon>
    </lineage>
</organism>
<evidence type="ECO:0000313" key="2">
    <source>
        <dbReference type="Proteomes" id="UP000702209"/>
    </source>
</evidence>
<feature type="non-terminal residue" evidence="1">
    <location>
        <position position="55"/>
    </location>
</feature>